<dbReference type="RefSeq" id="WP_310007807.1">
    <property type="nucleotide sequence ID" value="NZ_JAVDTX010000006.1"/>
</dbReference>
<dbReference type="Proteomes" id="UP001261871">
    <property type="component" value="Unassembled WGS sequence"/>
</dbReference>
<evidence type="ECO:0000259" key="7">
    <source>
        <dbReference type="PROSITE" id="PS50110"/>
    </source>
</evidence>
<name>A0ABU1S4N6_9FLAO</name>
<evidence type="ECO:0000256" key="3">
    <source>
        <dbReference type="ARBA" id="ARBA00022553"/>
    </source>
</evidence>
<feature type="domain" description="Histidine kinase" evidence="6">
    <location>
        <begin position="300"/>
        <end position="521"/>
    </location>
</feature>
<dbReference type="InterPro" id="IPR004358">
    <property type="entry name" value="Sig_transdc_His_kin-like_C"/>
</dbReference>
<dbReference type="Pfam" id="PF02518">
    <property type="entry name" value="HATPase_c"/>
    <property type="match status" value="1"/>
</dbReference>
<dbReference type="PANTHER" id="PTHR45339">
    <property type="entry name" value="HYBRID SIGNAL TRANSDUCTION HISTIDINE KINASE J"/>
    <property type="match status" value="1"/>
</dbReference>
<dbReference type="InterPro" id="IPR000014">
    <property type="entry name" value="PAS"/>
</dbReference>
<dbReference type="SMART" id="SM00387">
    <property type="entry name" value="HATPase_c"/>
    <property type="match status" value="1"/>
</dbReference>
<comment type="catalytic activity">
    <reaction evidence="1">
        <text>ATP + protein L-histidine = ADP + protein N-phospho-L-histidine.</text>
        <dbReference type="EC" id="2.7.13.3"/>
    </reaction>
</comment>
<dbReference type="PRINTS" id="PR00344">
    <property type="entry name" value="BCTRLSENSOR"/>
</dbReference>
<evidence type="ECO:0000313" key="10">
    <source>
        <dbReference type="EMBL" id="MDR6845999.1"/>
    </source>
</evidence>
<feature type="domain" description="PAS" evidence="8">
    <location>
        <begin position="33"/>
        <end position="103"/>
    </location>
</feature>
<dbReference type="SUPFAM" id="SSF55874">
    <property type="entry name" value="ATPase domain of HSP90 chaperone/DNA topoisomerase II/histidine kinase"/>
    <property type="match status" value="1"/>
</dbReference>
<dbReference type="Gene3D" id="3.30.450.20">
    <property type="entry name" value="PAS domain"/>
    <property type="match status" value="2"/>
</dbReference>
<dbReference type="SUPFAM" id="SSF52172">
    <property type="entry name" value="CheY-like"/>
    <property type="match status" value="1"/>
</dbReference>
<sequence length="673" mass="76505">MEKTKKELTYDELLQKVEAQELIIKELNDDKLAVTNFEYFVKESPDLVCIADTNAYYKVINDGFAKVLGYSREELLSRPFLEFVHPDDLEKTLDEVKNLTKNNATVDFENRYIKKNGELVFLQWKANLHSANNLIYAIARDVTEIRKTQEKLLSSEKSLNEAQKIAKIGSWDFNIVTQELNWSNELYEIFEIENTPNDPQLYAKYLSCFLPDDAEDLNKNVYNTITNKVPYEMEHRIVLANQKIKWVFCSGVPILDKNDNVVALKGVVQDITQKKQIDDTIKAKEKAEAANKAKSDFLANMSHEIRTPLNGIVGFTDLLLKTKFDNDQLEYLKTVNESANTLMEIINNILDFSKIESGKLELSSEEIDIFQLSNQIINLFKYEANYKKIELLLDIDSNVPKCIKGDSFRLKQILVNLLSNSMKFTFSGHIKLQIVQVEEDKTISKIKFSVIDTGIGIKDHNQKKIFQSFIQADNTTTRKYGGTGLGLAISSQLLALKNSELQLISAYGEGSEFFFTVAYEKINCETNDLLVTYDLVQNVSSNLPKSLSNFKVLIAEDNKINMLLAKTLVSKIIKNCDLIEATNGYDAVVLANENLPDLILMDIQMPIQNGYDATLEIRQTENTKHIPVIALTAGVLNGEKEKCIAHGMSDYITKPIIQSDLENVLLKWLKNLD</sequence>
<feature type="domain" description="PAC" evidence="9">
    <location>
        <begin position="231"/>
        <end position="283"/>
    </location>
</feature>
<dbReference type="InterPro" id="IPR036097">
    <property type="entry name" value="HisK_dim/P_sf"/>
</dbReference>
<dbReference type="PROSITE" id="PS50109">
    <property type="entry name" value="HIS_KIN"/>
    <property type="match status" value="1"/>
</dbReference>
<feature type="modified residue" description="4-aspartylphosphate" evidence="5">
    <location>
        <position position="602"/>
    </location>
</feature>
<dbReference type="CDD" id="cd16922">
    <property type="entry name" value="HATPase_EvgS-ArcB-TorS-like"/>
    <property type="match status" value="1"/>
</dbReference>
<dbReference type="CDD" id="cd00082">
    <property type="entry name" value="HisKA"/>
    <property type="match status" value="1"/>
</dbReference>
<dbReference type="Gene3D" id="1.10.287.130">
    <property type="match status" value="1"/>
</dbReference>
<dbReference type="SMART" id="SM00388">
    <property type="entry name" value="HisKA"/>
    <property type="match status" value="1"/>
</dbReference>
<dbReference type="Gene3D" id="2.10.70.100">
    <property type="match status" value="1"/>
</dbReference>
<dbReference type="Pfam" id="PF00512">
    <property type="entry name" value="HisKA"/>
    <property type="match status" value="1"/>
</dbReference>
<dbReference type="InterPro" id="IPR005467">
    <property type="entry name" value="His_kinase_dom"/>
</dbReference>
<dbReference type="InterPro" id="IPR011006">
    <property type="entry name" value="CheY-like_superfamily"/>
</dbReference>
<dbReference type="PANTHER" id="PTHR45339:SF1">
    <property type="entry name" value="HYBRID SIGNAL TRANSDUCTION HISTIDINE KINASE J"/>
    <property type="match status" value="1"/>
</dbReference>
<proteinExistence type="predicted"/>
<dbReference type="InterPro" id="IPR003661">
    <property type="entry name" value="HisK_dim/P_dom"/>
</dbReference>
<dbReference type="InterPro" id="IPR001610">
    <property type="entry name" value="PAC"/>
</dbReference>
<dbReference type="Pfam" id="PF08447">
    <property type="entry name" value="PAS_3"/>
    <property type="match status" value="2"/>
</dbReference>
<evidence type="ECO:0000259" key="6">
    <source>
        <dbReference type="PROSITE" id="PS50109"/>
    </source>
</evidence>
<evidence type="ECO:0000256" key="1">
    <source>
        <dbReference type="ARBA" id="ARBA00000085"/>
    </source>
</evidence>
<evidence type="ECO:0000313" key="11">
    <source>
        <dbReference type="Proteomes" id="UP001261871"/>
    </source>
</evidence>
<dbReference type="SMART" id="SM00091">
    <property type="entry name" value="PAS"/>
    <property type="match status" value="1"/>
</dbReference>
<dbReference type="PROSITE" id="PS50110">
    <property type="entry name" value="RESPONSE_REGULATORY"/>
    <property type="match status" value="1"/>
</dbReference>
<dbReference type="SMART" id="SM00448">
    <property type="entry name" value="REC"/>
    <property type="match status" value="1"/>
</dbReference>
<dbReference type="InterPro" id="IPR013655">
    <property type="entry name" value="PAS_fold_3"/>
</dbReference>
<keyword evidence="11" id="KW-1185">Reference proteome</keyword>
<reference evidence="10 11" key="1">
    <citation type="submission" date="2023-07" db="EMBL/GenBank/DDBJ databases">
        <title>Sorghum-associated microbial communities from plants grown in Nebraska, USA.</title>
        <authorList>
            <person name="Schachtman D."/>
        </authorList>
    </citation>
    <scope>NUCLEOTIDE SEQUENCE [LARGE SCALE GENOMIC DNA]</scope>
    <source>
        <strain evidence="10 11">BE124</strain>
    </source>
</reference>
<evidence type="ECO:0000256" key="2">
    <source>
        <dbReference type="ARBA" id="ARBA00012438"/>
    </source>
</evidence>
<comment type="caution">
    <text evidence="10">The sequence shown here is derived from an EMBL/GenBank/DDBJ whole genome shotgun (WGS) entry which is preliminary data.</text>
</comment>
<gene>
    <name evidence="10" type="ORF">J2W95_002710</name>
</gene>
<evidence type="ECO:0000259" key="9">
    <source>
        <dbReference type="PROSITE" id="PS50113"/>
    </source>
</evidence>
<dbReference type="SMART" id="SM00086">
    <property type="entry name" value="PAC"/>
    <property type="match status" value="2"/>
</dbReference>
<dbReference type="InterPro" id="IPR035965">
    <property type="entry name" value="PAS-like_dom_sf"/>
</dbReference>
<dbReference type="PROSITE" id="PS50113">
    <property type="entry name" value="PAC"/>
    <property type="match status" value="1"/>
</dbReference>
<dbReference type="Gene3D" id="3.30.565.10">
    <property type="entry name" value="Histidine kinase-like ATPase, C-terminal domain"/>
    <property type="match status" value="1"/>
</dbReference>
<dbReference type="NCBIfam" id="TIGR00229">
    <property type="entry name" value="sensory_box"/>
    <property type="match status" value="1"/>
</dbReference>
<accession>A0ABU1S4N6</accession>
<dbReference type="InterPro" id="IPR000700">
    <property type="entry name" value="PAS-assoc_C"/>
</dbReference>
<keyword evidence="3 5" id="KW-0597">Phosphoprotein</keyword>
<evidence type="ECO:0000259" key="8">
    <source>
        <dbReference type="PROSITE" id="PS50112"/>
    </source>
</evidence>
<feature type="domain" description="Response regulatory" evidence="7">
    <location>
        <begin position="551"/>
        <end position="669"/>
    </location>
</feature>
<organism evidence="10 11">
    <name type="scientific">Flavobacterium granuli</name>
    <dbReference type="NCBI Taxonomy" id="280093"/>
    <lineage>
        <taxon>Bacteria</taxon>
        <taxon>Pseudomonadati</taxon>
        <taxon>Bacteroidota</taxon>
        <taxon>Flavobacteriia</taxon>
        <taxon>Flavobacteriales</taxon>
        <taxon>Flavobacteriaceae</taxon>
        <taxon>Flavobacterium</taxon>
    </lineage>
</organism>
<dbReference type="SUPFAM" id="SSF47384">
    <property type="entry name" value="Homodimeric domain of signal transducing histidine kinase"/>
    <property type="match status" value="1"/>
</dbReference>
<evidence type="ECO:0000256" key="4">
    <source>
        <dbReference type="ARBA" id="ARBA00023012"/>
    </source>
</evidence>
<dbReference type="CDD" id="cd00130">
    <property type="entry name" value="PAS"/>
    <property type="match status" value="2"/>
</dbReference>
<dbReference type="InterPro" id="IPR036890">
    <property type="entry name" value="HATPase_C_sf"/>
</dbReference>
<evidence type="ECO:0000256" key="5">
    <source>
        <dbReference type="PROSITE-ProRule" id="PRU00169"/>
    </source>
</evidence>
<dbReference type="Pfam" id="PF00072">
    <property type="entry name" value="Response_reg"/>
    <property type="match status" value="1"/>
</dbReference>
<protein>
    <recommendedName>
        <fullName evidence="2">histidine kinase</fullName>
        <ecNumber evidence="2">2.7.13.3</ecNumber>
    </recommendedName>
</protein>
<dbReference type="PROSITE" id="PS50112">
    <property type="entry name" value="PAS"/>
    <property type="match status" value="1"/>
</dbReference>
<keyword evidence="4" id="KW-0902">Two-component regulatory system</keyword>
<dbReference type="EMBL" id="JAVDTX010000006">
    <property type="protein sequence ID" value="MDR6845999.1"/>
    <property type="molecule type" value="Genomic_DNA"/>
</dbReference>
<dbReference type="Gene3D" id="3.40.50.2300">
    <property type="match status" value="1"/>
</dbReference>
<dbReference type="InterPro" id="IPR001789">
    <property type="entry name" value="Sig_transdc_resp-reg_receiver"/>
</dbReference>
<dbReference type="EC" id="2.7.13.3" evidence="2"/>
<dbReference type="CDD" id="cd17546">
    <property type="entry name" value="REC_hyHK_CKI1_RcsC-like"/>
    <property type="match status" value="1"/>
</dbReference>
<dbReference type="InterPro" id="IPR003594">
    <property type="entry name" value="HATPase_dom"/>
</dbReference>
<dbReference type="SUPFAM" id="SSF55785">
    <property type="entry name" value="PYP-like sensor domain (PAS domain)"/>
    <property type="match status" value="2"/>
</dbReference>